<dbReference type="CDD" id="cd18887">
    <property type="entry name" value="NUDIX_UGPPase_Nudt14"/>
    <property type="match status" value="1"/>
</dbReference>
<name>A0A1W0W9W9_HYPEX</name>
<dbReference type="EMBL" id="MTYJ01000156">
    <property type="protein sequence ID" value="OQV11997.1"/>
    <property type="molecule type" value="Genomic_DNA"/>
</dbReference>
<protein>
    <recommendedName>
        <fullName evidence="10">Uridine diphosphate glucose pyrophosphatase NUDT14</fullName>
        <ecNumber evidence="9">3.6.1.45</ecNumber>
    </recommendedName>
    <alternativeName>
        <fullName evidence="11">Nucleoside diphosphate-linked moiety X motif 14</fullName>
    </alternativeName>
</protein>
<evidence type="ECO:0000256" key="12">
    <source>
        <dbReference type="SAM" id="MobiDB-lite"/>
    </source>
</evidence>
<reference evidence="15" key="1">
    <citation type="submission" date="2017-01" db="EMBL/GenBank/DDBJ databases">
        <title>Comparative genomics of anhydrobiosis in the tardigrade Hypsibius dujardini.</title>
        <authorList>
            <person name="Yoshida Y."/>
            <person name="Koutsovoulos G."/>
            <person name="Laetsch D."/>
            <person name="Stevens L."/>
            <person name="Kumar S."/>
            <person name="Horikawa D."/>
            <person name="Ishino K."/>
            <person name="Komine S."/>
            <person name="Tomita M."/>
            <person name="Blaxter M."/>
            <person name="Arakawa K."/>
        </authorList>
    </citation>
    <scope>NUCLEOTIDE SEQUENCE [LARGE SCALE GENOMIC DNA]</scope>
    <source>
        <strain evidence="15">Z151</strain>
    </source>
</reference>
<feature type="compositionally biased region" description="Polar residues" evidence="12">
    <location>
        <begin position="1"/>
        <end position="19"/>
    </location>
</feature>
<evidence type="ECO:0000256" key="10">
    <source>
        <dbReference type="ARBA" id="ARBA00071467"/>
    </source>
</evidence>
<dbReference type="EC" id="3.6.1.45" evidence="9"/>
<evidence type="ECO:0000256" key="6">
    <source>
        <dbReference type="ARBA" id="ARBA00022842"/>
    </source>
</evidence>
<dbReference type="GO" id="GO:0019693">
    <property type="term" value="P:ribose phosphate metabolic process"/>
    <property type="evidence" value="ECO:0007669"/>
    <property type="project" value="TreeGrafter"/>
</dbReference>
<evidence type="ECO:0000259" key="13">
    <source>
        <dbReference type="PROSITE" id="PS51462"/>
    </source>
</evidence>
<dbReference type="OrthoDB" id="10249920at2759"/>
<dbReference type="GO" id="GO:0005737">
    <property type="term" value="C:cytoplasm"/>
    <property type="evidence" value="ECO:0007669"/>
    <property type="project" value="UniProtKB-SubCell"/>
</dbReference>
<dbReference type="PANTHER" id="PTHR11839:SF15">
    <property type="entry name" value="URIDINE DIPHOSPHATE GLUCOSE PYROPHOSPHATASE NUDT14"/>
    <property type="match status" value="1"/>
</dbReference>
<gene>
    <name evidence="14" type="ORF">BV898_13721</name>
</gene>
<comment type="caution">
    <text evidence="14">The sequence shown here is derived from an EMBL/GenBank/DDBJ whole genome shotgun (WGS) entry which is preliminary data.</text>
</comment>
<accession>A0A1W0W9W9</accession>
<organism evidence="14 15">
    <name type="scientific">Hypsibius exemplaris</name>
    <name type="common">Freshwater tardigrade</name>
    <dbReference type="NCBI Taxonomy" id="2072580"/>
    <lineage>
        <taxon>Eukaryota</taxon>
        <taxon>Metazoa</taxon>
        <taxon>Ecdysozoa</taxon>
        <taxon>Tardigrada</taxon>
        <taxon>Eutardigrada</taxon>
        <taxon>Parachela</taxon>
        <taxon>Hypsibioidea</taxon>
        <taxon>Hypsibiidae</taxon>
        <taxon>Hypsibius</taxon>
    </lineage>
</organism>
<dbReference type="InterPro" id="IPR004385">
    <property type="entry name" value="NDP_pyrophosphatase"/>
</dbReference>
<comment type="function">
    <text evidence="8">Hydrolyzes UDP-glucose to glucose 1-phosphate and UMP and ADP-ribose to ribose 5-phosphate and AMP. The physiological substrate is probably UDP-glucose. Poor activity on other substrates such as ADP-glucose, CDP-glucose, GDP-glucose and GDP-mannose.</text>
</comment>
<dbReference type="Proteomes" id="UP000192578">
    <property type="component" value="Unassembled WGS sequence"/>
</dbReference>
<dbReference type="InterPro" id="IPR000086">
    <property type="entry name" value="NUDIX_hydrolase_dom"/>
</dbReference>
<dbReference type="AlphaFoldDB" id="A0A1W0W9W9"/>
<evidence type="ECO:0000256" key="7">
    <source>
        <dbReference type="ARBA" id="ARBA00051086"/>
    </source>
</evidence>
<evidence type="ECO:0000256" key="11">
    <source>
        <dbReference type="ARBA" id="ARBA00080475"/>
    </source>
</evidence>
<proteinExistence type="predicted"/>
<dbReference type="FunFam" id="3.90.79.10:FF:000035">
    <property type="entry name" value="Uridine diphosphate glucose pyrophosphatase"/>
    <property type="match status" value="1"/>
</dbReference>
<keyword evidence="4" id="KW-0963">Cytoplasm</keyword>
<evidence type="ECO:0000313" key="15">
    <source>
        <dbReference type="Proteomes" id="UP000192578"/>
    </source>
</evidence>
<evidence type="ECO:0000256" key="1">
    <source>
        <dbReference type="ARBA" id="ARBA00001946"/>
    </source>
</evidence>
<evidence type="ECO:0000256" key="9">
    <source>
        <dbReference type="ARBA" id="ARBA00066480"/>
    </source>
</evidence>
<dbReference type="PROSITE" id="PS51462">
    <property type="entry name" value="NUDIX"/>
    <property type="match status" value="1"/>
</dbReference>
<evidence type="ECO:0000256" key="3">
    <source>
        <dbReference type="ARBA" id="ARBA00011738"/>
    </source>
</evidence>
<dbReference type="NCBIfam" id="TIGR00052">
    <property type="entry name" value="nudix-type nucleoside diphosphatase, YffH/AdpP family"/>
    <property type="match status" value="1"/>
</dbReference>
<evidence type="ECO:0000256" key="2">
    <source>
        <dbReference type="ARBA" id="ARBA00004496"/>
    </source>
</evidence>
<comment type="cofactor">
    <cofactor evidence="1">
        <name>Mg(2+)</name>
        <dbReference type="ChEBI" id="CHEBI:18420"/>
    </cofactor>
</comment>
<comment type="subunit">
    <text evidence="3">Homodimer.</text>
</comment>
<dbReference type="Gene3D" id="3.90.79.10">
    <property type="entry name" value="Nucleoside Triphosphate Pyrophosphohydrolase"/>
    <property type="match status" value="1"/>
</dbReference>
<evidence type="ECO:0000256" key="4">
    <source>
        <dbReference type="ARBA" id="ARBA00022490"/>
    </source>
</evidence>
<comment type="catalytic activity">
    <reaction evidence="7">
        <text>UDP-sugar + H2O = UMP + alpha-D-aldose 1-phosphate.</text>
        <dbReference type="EC" id="3.6.1.45"/>
    </reaction>
</comment>
<keyword evidence="6" id="KW-0460">Magnesium</keyword>
<dbReference type="GO" id="GO:0046872">
    <property type="term" value="F:metal ion binding"/>
    <property type="evidence" value="ECO:0007669"/>
    <property type="project" value="InterPro"/>
</dbReference>
<dbReference type="GO" id="GO:0006753">
    <property type="term" value="P:nucleoside phosphate metabolic process"/>
    <property type="evidence" value="ECO:0007669"/>
    <property type="project" value="TreeGrafter"/>
</dbReference>
<dbReference type="GO" id="GO:0008768">
    <property type="term" value="F:UDP-sugar diphosphatase activity"/>
    <property type="evidence" value="ECO:0007669"/>
    <property type="project" value="UniProtKB-EC"/>
</dbReference>
<keyword evidence="5" id="KW-0378">Hydrolase</keyword>
<dbReference type="PANTHER" id="PTHR11839">
    <property type="entry name" value="UDP/ADP-SUGAR PYROPHOSPHATASE"/>
    <property type="match status" value="1"/>
</dbReference>
<feature type="region of interest" description="Disordered" evidence="12">
    <location>
        <begin position="1"/>
        <end position="25"/>
    </location>
</feature>
<dbReference type="InterPro" id="IPR015797">
    <property type="entry name" value="NUDIX_hydrolase-like_dom_sf"/>
</dbReference>
<keyword evidence="15" id="KW-1185">Reference proteome</keyword>
<feature type="domain" description="Nudix hydrolase" evidence="13">
    <location>
        <begin position="76"/>
        <end position="235"/>
    </location>
</feature>
<evidence type="ECO:0000256" key="8">
    <source>
        <dbReference type="ARBA" id="ARBA00054674"/>
    </source>
</evidence>
<comment type="subcellular location">
    <subcellularLocation>
        <location evidence="2">Cytoplasm</location>
    </subcellularLocation>
</comment>
<evidence type="ECO:0000256" key="5">
    <source>
        <dbReference type="ARBA" id="ARBA00022801"/>
    </source>
</evidence>
<dbReference type="SUPFAM" id="SSF55811">
    <property type="entry name" value="Nudix"/>
    <property type="match status" value="1"/>
</dbReference>
<evidence type="ECO:0000313" key="14">
    <source>
        <dbReference type="EMBL" id="OQV11997.1"/>
    </source>
</evidence>
<sequence length="255" mass="28576">MDESCTNNGERLPKSTGTHRNPAHLTEEYSANPEIRHRILDVSDISIAPCTESAYIRPCSMLYKQDGREKRWDFIKTHDSVSIIIYNSSKNALVFVKQFRPGVYVHNTDWDVGKTTIDVAQHPAVAGVTYELCAGIVDKNLPLDAIAQEEVLEETGFSVPTTQLERVTSMRSGVGIAGALQTVYFLEVTDDQREPGRGGGSAKEGELIEVVEIPLEQARTMMFNEHLARPAGFMFSLMWFFTFKYPEIIKRLNGS</sequence>